<dbReference type="PANTHER" id="PTHR32071">
    <property type="entry name" value="TRANSCRIPTIONAL REGULATORY PROTEIN"/>
    <property type="match status" value="1"/>
</dbReference>
<proteinExistence type="predicted"/>
<dbReference type="Proteomes" id="UP000254070">
    <property type="component" value="Unassembled WGS sequence"/>
</dbReference>
<dbReference type="InterPro" id="IPR002078">
    <property type="entry name" value="Sigma_54_int"/>
</dbReference>
<dbReference type="PROSITE" id="PS51372">
    <property type="entry name" value="PRD_2"/>
    <property type="match status" value="1"/>
</dbReference>
<dbReference type="GO" id="GO:0009401">
    <property type="term" value="P:phosphoenolpyruvate-dependent sugar phosphotransferase system"/>
    <property type="evidence" value="ECO:0007669"/>
    <property type="project" value="InterPro"/>
</dbReference>
<evidence type="ECO:0000256" key="2">
    <source>
        <dbReference type="ARBA" id="ARBA00022741"/>
    </source>
</evidence>
<evidence type="ECO:0000313" key="8">
    <source>
        <dbReference type="Proteomes" id="UP000254070"/>
    </source>
</evidence>
<dbReference type="InterPro" id="IPR011608">
    <property type="entry name" value="PRD"/>
</dbReference>
<dbReference type="PROSITE" id="PS50045">
    <property type="entry name" value="SIGMA54_INTERACT_4"/>
    <property type="match status" value="1"/>
</dbReference>
<evidence type="ECO:0000259" key="4">
    <source>
        <dbReference type="PROSITE" id="PS50045"/>
    </source>
</evidence>
<keyword evidence="1" id="KW-0808">Transferase</keyword>
<gene>
    <name evidence="7" type="primary">ntrC</name>
    <name evidence="7" type="ORF">NCTC8129_00555</name>
</gene>
<evidence type="ECO:0000256" key="1">
    <source>
        <dbReference type="ARBA" id="ARBA00022679"/>
    </source>
</evidence>
<dbReference type="PANTHER" id="PTHR32071:SF38">
    <property type="entry name" value="PSP OPERON TRANSCRIPTIONAL ACTIVATOR"/>
    <property type="match status" value="1"/>
</dbReference>
<dbReference type="GO" id="GO:0016020">
    <property type="term" value="C:membrane"/>
    <property type="evidence" value="ECO:0007669"/>
    <property type="project" value="InterPro"/>
</dbReference>
<name>A0A377KH90_9ENTE</name>
<dbReference type="SUPFAM" id="SSF63520">
    <property type="entry name" value="PTS-regulatory domain, PRD"/>
    <property type="match status" value="1"/>
</dbReference>
<dbReference type="InterPro" id="IPR027417">
    <property type="entry name" value="P-loop_NTPase"/>
</dbReference>
<organism evidence="7 8">
    <name type="scientific">Enterococcus durans</name>
    <dbReference type="NCBI Taxonomy" id="53345"/>
    <lineage>
        <taxon>Bacteria</taxon>
        <taxon>Bacillati</taxon>
        <taxon>Bacillota</taxon>
        <taxon>Bacilli</taxon>
        <taxon>Lactobacillales</taxon>
        <taxon>Enterococcaceae</taxon>
        <taxon>Enterococcus</taxon>
    </lineage>
</organism>
<dbReference type="Gene3D" id="3.40.50.510">
    <property type="entry name" value="Phosphotransferase system, mannose-type IIA component"/>
    <property type="match status" value="1"/>
</dbReference>
<sequence>MNQAITDYLIQQTRTINEGESSLLSAQAISEAVGLNRSTVSGYLNHAYQEGILLKIREYPVLFLHRETFQHCFFVPRKTDYSSLDELLEETAEESPLASVIGAKGSLKGQIEQIKTAVLYPGNGLPIMICGASGSGKSFLAHKIYDYAVQEGVVKKIAPFVSLNCAQYFNNPELLSSILFGYTKGAFTGAEQNKEGLLHQANQGFLFLDEVHRLTSEGQEKLFSFMDTGKYTPVGDDGIEKQGNVRLIFATTEDLQQTFLPTFLRRLPVIVGLPSFKERSLTERASLVDSFFLEESNILEKELSVSRKVIHYLQHSDFEGNVGKIKNIIKYACGSAYARDKKRTQVNVSIKDLPRECLVKLKDQVMDNLQVATPCTYLPHTKPQIFQSVELVKLADFFTDLLADFLFYEEQRETKRFIDKTIRRVTILMDEFTFRPSFSTEESLFTFLTYHIRSTLKFMTENYGFEQDGHRILVIANFLYLKENQMLLGEDPRWLSIKPRILQFLDEAMGEALWFAKRLLSQLASRMECRFLEEDLIFITFYLYSLNITKGTSKIKALVLAHGYTTASSMANVANRMLKKNLFQAFDMPLDSTISEIEDQVIHYIENYHTEAGLILLIDMGSLNQLSKRLINKISGPLLMIDSVSTPLLLEIGQEITQGRSIIEISETFQVENRIKKQFILPERNRKKVILTCCYTGMGSAIQIQEILTKSLDNVEKEIVVIPYDYQKLRQYKKNELPFQIYDVLAIIGTEDPEIDDILYIGLEELITGDEVEKLVRLVEHEVEIDAMKLRDDLIFNFSLKKMIENLVILDVEKVLALVKAAIERLEKILDRSFNSNRRFLLYLHCCCMVERILRKENIDPQEDIKKYKQMYQSQMAAIKQAFQEVERAYTIELSDLEVRLIHEIISNKGE</sequence>
<reference evidence="7 8" key="1">
    <citation type="submission" date="2018-06" db="EMBL/GenBank/DDBJ databases">
        <authorList>
            <consortium name="Pathogen Informatics"/>
            <person name="Doyle S."/>
        </authorList>
    </citation>
    <scope>NUCLEOTIDE SEQUENCE [LARGE SCALE GENOMIC DNA]</scope>
    <source>
        <strain evidence="7 8">NCTC8129</strain>
    </source>
</reference>
<dbReference type="GO" id="GO:0005524">
    <property type="term" value="F:ATP binding"/>
    <property type="evidence" value="ECO:0007669"/>
    <property type="project" value="UniProtKB-KW"/>
</dbReference>
<accession>A0A377KH90</accession>
<dbReference type="Pfam" id="PF00158">
    <property type="entry name" value="Sigma54_activat"/>
    <property type="match status" value="1"/>
</dbReference>
<dbReference type="PROSITE" id="PS51096">
    <property type="entry name" value="PTS_EIIA_TYPE_4"/>
    <property type="match status" value="1"/>
</dbReference>
<dbReference type="GO" id="GO:0016740">
    <property type="term" value="F:transferase activity"/>
    <property type="evidence" value="ECO:0007669"/>
    <property type="project" value="UniProtKB-KW"/>
</dbReference>
<dbReference type="GO" id="GO:0006355">
    <property type="term" value="P:regulation of DNA-templated transcription"/>
    <property type="evidence" value="ECO:0007669"/>
    <property type="project" value="InterPro"/>
</dbReference>
<dbReference type="Gene3D" id="3.40.50.300">
    <property type="entry name" value="P-loop containing nucleotide triphosphate hydrolases"/>
    <property type="match status" value="1"/>
</dbReference>
<dbReference type="EMBL" id="UGIF01000002">
    <property type="protein sequence ID" value="STP28426.1"/>
    <property type="molecule type" value="Genomic_DNA"/>
</dbReference>
<dbReference type="RefSeq" id="WP_115234714.1">
    <property type="nucleotide sequence ID" value="NZ_UGIF01000002.1"/>
</dbReference>
<dbReference type="Pfam" id="PF03610">
    <property type="entry name" value="EIIA-man"/>
    <property type="match status" value="1"/>
</dbReference>
<dbReference type="InterPro" id="IPR004701">
    <property type="entry name" value="PTS_EIIA_man-typ"/>
</dbReference>
<dbReference type="Gene3D" id="1.10.1790.10">
    <property type="entry name" value="PRD domain"/>
    <property type="match status" value="1"/>
</dbReference>
<dbReference type="InterPro" id="IPR036634">
    <property type="entry name" value="PRD_sf"/>
</dbReference>
<feature type="domain" description="PTS EIIA type-4" evidence="5">
    <location>
        <begin position="554"/>
        <end position="689"/>
    </location>
</feature>
<dbReference type="Pfam" id="PF00874">
    <property type="entry name" value="PRD"/>
    <property type="match status" value="1"/>
</dbReference>
<evidence type="ECO:0000313" key="7">
    <source>
        <dbReference type="EMBL" id="STP28426.1"/>
    </source>
</evidence>
<dbReference type="CDD" id="cd00009">
    <property type="entry name" value="AAA"/>
    <property type="match status" value="1"/>
</dbReference>
<evidence type="ECO:0000259" key="5">
    <source>
        <dbReference type="PROSITE" id="PS51096"/>
    </source>
</evidence>
<evidence type="ECO:0000256" key="3">
    <source>
        <dbReference type="ARBA" id="ARBA00022840"/>
    </source>
</evidence>
<dbReference type="SMART" id="SM00382">
    <property type="entry name" value="AAA"/>
    <property type="match status" value="1"/>
</dbReference>
<dbReference type="AlphaFoldDB" id="A0A377KH90"/>
<keyword evidence="2" id="KW-0547">Nucleotide-binding</keyword>
<dbReference type="SUPFAM" id="SSF53062">
    <property type="entry name" value="PTS system fructose IIA component-like"/>
    <property type="match status" value="1"/>
</dbReference>
<dbReference type="InterPro" id="IPR003593">
    <property type="entry name" value="AAA+_ATPase"/>
</dbReference>
<feature type="domain" description="PRD" evidence="6">
    <location>
        <begin position="810"/>
        <end position="911"/>
    </location>
</feature>
<keyword evidence="3" id="KW-0067">ATP-binding</keyword>
<dbReference type="InterPro" id="IPR036662">
    <property type="entry name" value="PTS_EIIA_man-typ_sf"/>
</dbReference>
<protein>
    <submittedName>
        <fullName evidence="7">Transcriptional antiterminator</fullName>
    </submittedName>
</protein>
<evidence type="ECO:0000259" key="6">
    <source>
        <dbReference type="PROSITE" id="PS51372"/>
    </source>
</evidence>
<dbReference type="SUPFAM" id="SSF52540">
    <property type="entry name" value="P-loop containing nucleoside triphosphate hydrolases"/>
    <property type="match status" value="1"/>
</dbReference>
<feature type="domain" description="Sigma-54 factor interaction" evidence="4">
    <location>
        <begin position="100"/>
        <end position="334"/>
    </location>
</feature>